<dbReference type="InterPro" id="IPR036388">
    <property type="entry name" value="WH-like_DNA-bd_sf"/>
</dbReference>
<evidence type="ECO:0000259" key="1">
    <source>
        <dbReference type="PROSITE" id="PS50931"/>
    </source>
</evidence>
<dbReference type="PROSITE" id="PS50931">
    <property type="entry name" value="HTH_LYSR"/>
    <property type="match status" value="1"/>
</dbReference>
<dbReference type="GO" id="GO:0003700">
    <property type="term" value="F:DNA-binding transcription factor activity"/>
    <property type="evidence" value="ECO:0007669"/>
    <property type="project" value="InterPro"/>
</dbReference>
<feature type="domain" description="HTH lysR-type" evidence="1">
    <location>
        <begin position="26"/>
        <end position="60"/>
    </location>
</feature>
<keyword evidence="3" id="KW-1185">Reference proteome</keyword>
<proteinExistence type="predicted"/>
<dbReference type="Proteomes" id="UP000011834">
    <property type="component" value="Chromosome"/>
</dbReference>
<dbReference type="InterPro" id="IPR000847">
    <property type="entry name" value="LysR_HTH_N"/>
</dbReference>
<name>M1SW25_MORMO</name>
<reference evidence="2 3" key="1">
    <citation type="journal article" date="2012" name="BMC Genomics">
        <title>Whole-genome sequencing and identification of Morganella morganii KT pathogenicity-related genes.</title>
        <authorList>
            <person name="Chen Y.T."/>
            <person name="Peng H.L."/>
            <person name="Shia W.C."/>
            <person name="Hsu F.R."/>
            <person name="Ken C.F."/>
            <person name="Tsao Y.M."/>
            <person name="Chen C.H."/>
            <person name="Liu C.E."/>
            <person name="Hsieh M.F."/>
            <person name="Chen H.C."/>
            <person name="Tang C.Y."/>
            <person name="Ku T.H."/>
        </authorList>
    </citation>
    <scope>NUCLEOTIDE SEQUENCE [LARGE SCALE GENOMIC DNA]</scope>
    <source>
        <strain evidence="2 3">KT</strain>
    </source>
</reference>
<accession>M1SW25</accession>
<dbReference type="KEGG" id="mmk:MU9_2206"/>
<protein>
    <recommendedName>
        <fullName evidence="1">HTH lysR-type domain-containing protein</fullName>
    </recommendedName>
</protein>
<dbReference type="eggNOG" id="COG0583">
    <property type="taxonomic scope" value="Bacteria"/>
</dbReference>
<dbReference type="Pfam" id="PF00126">
    <property type="entry name" value="HTH_1"/>
    <property type="match status" value="1"/>
</dbReference>
<dbReference type="HOGENOM" id="CLU_2717966_0_0_6"/>
<dbReference type="InterPro" id="IPR036390">
    <property type="entry name" value="WH_DNA-bd_sf"/>
</dbReference>
<evidence type="ECO:0000313" key="3">
    <source>
        <dbReference type="Proteomes" id="UP000011834"/>
    </source>
</evidence>
<dbReference type="Gene3D" id="1.10.10.10">
    <property type="entry name" value="Winged helix-like DNA-binding domain superfamily/Winged helix DNA-binding domain"/>
    <property type="match status" value="1"/>
</dbReference>
<sequence>MIFITENDYDEIINHHCDKSLMQKTDSFSGITAFVAAAQHGSFTAAADKLGITKSAAGRRCVPPVAGLSAVL</sequence>
<dbReference type="SUPFAM" id="SSF46785">
    <property type="entry name" value="Winged helix' DNA-binding domain"/>
    <property type="match status" value="1"/>
</dbReference>
<evidence type="ECO:0000313" key="2">
    <source>
        <dbReference type="EMBL" id="AGG31252.1"/>
    </source>
</evidence>
<dbReference type="AlphaFoldDB" id="M1SW25"/>
<dbReference type="EMBL" id="CP004345">
    <property type="protein sequence ID" value="AGG31252.1"/>
    <property type="molecule type" value="Genomic_DNA"/>
</dbReference>
<organism evidence="2 3">
    <name type="scientific">Morganella morganii subsp. morganii KT</name>
    <dbReference type="NCBI Taxonomy" id="1124991"/>
    <lineage>
        <taxon>Bacteria</taxon>
        <taxon>Pseudomonadati</taxon>
        <taxon>Pseudomonadota</taxon>
        <taxon>Gammaproteobacteria</taxon>
        <taxon>Enterobacterales</taxon>
        <taxon>Morganellaceae</taxon>
        <taxon>Morganella</taxon>
    </lineage>
</organism>
<gene>
    <name evidence="2" type="ORF">MU9_2206</name>
</gene>